<name>A0A0H5BZN3_CYBJN</name>
<sequence length="309" mass="34487">MFGIQPLSSGRLLSFGLRGPAKGIISPPFLANYGHSWGLSQHASQASAPPMRAPAGRLFSSSSFIGYRRSRFDFDPPRFNRGPSNGIFSLVPDAMKTMLAVVGGCAFLMVFGPLFFIVVPPLFLGGFFLVRHNLRKRSKGMSERWERLETSQLKFKGTEMDTDHLEKWTKDRVAIALERNEHDIVNNMGLDVEGSHRDFLSRLSLTGPESIDQDIRMNDRIRAPQRITVITYGLEDLDSGSRLTKVGTVTVSLLQHSIADLLDINSVTQNAIIEVQPLSIFKRATVLDTQDSYSSSPFLDIKANRTTRR</sequence>
<dbReference type="EMBL" id="CDQK01000001">
    <property type="protein sequence ID" value="CEP20637.1"/>
    <property type="molecule type" value="Genomic_DNA"/>
</dbReference>
<reference evidence="3" key="1">
    <citation type="journal article" date="2015" name="J. Biotechnol.">
        <title>The structure of the Cyberlindnera jadinii genome and its relation to Candida utilis analyzed by the occurrence of single nucleotide polymorphisms.</title>
        <authorList>
            <person name="Rupp O."/>
            <person name="Brinkrolf K."/>
            <person name="Buerth C."/>
            <person name="Kunigo M."/>
            <person name="Schneider J."/>
            <person name="Jaenicke S."/>
            <person name="Goesmann A."/>
            <person name="Puehler A."/>
            <person name="Jaeger K.-E."/>
            <person name="Ernst J.F."/>
        </authorList>
    </citation>
    <scope>NUCLEOTIDE SEQUENCE [LARGE SCALE GENOMIC DNA]</scope>
    <source>
        <strain evidence="3">ATCC 18201 / CBS 1600 / BCRC 20928 / JCM 3617 / NBRC 0987 / NRRL Y-1542</strain>
    </source>
</reference>
<dbReference type="Proteomes" id="UP000038830">
    <property type="component" value="Unassembled WGS sequence"/>
</dbReference>
<keyword evidence="1" id="KW-0812">Transmembrane</keyword>
<evidence type="ECO:0000313" key="2">
    <source>
        <dbReference type="EMBL" id="CEP20637.1"/>
    </source>
</evidence>
<proteinExistence type="predicted"/>
<keyword evidence="1" id="KW-0472">Membrane</keyword>
<gene>
    <name evidence="2" type="ORF">BN1211_0547</name>
</gene>
<protein>
    <submittedName>
        <fullName evidence="2">Uncharacterized protein</fullName>
    </submittedName>
</protein>
<dbReference type="AlphaFoldDB" id="A0A0H5BZN3"/>
<evidence type="ECO:0000256" key="1">
    <source>
        <dbReference type="SAM" id="Phobius"/>
    </source>
</evidence>
<organism evidence="2 3">
    <name type="scientific">Cyberlindnera jadinii (strain ATCC 18201 / CBS 1600 / BCRC 20928 / JCM 3617 / NBRC 0987 / NRRL Y-1542)</name>
    <name type="common">Torula yeast</name>
    <name type="synonym">Candida utilis</name>
    <dbReference type="NCBI Taxonomy" id="983966"/>
    <lineage>
        <taxon>Eukaryota</taxon>
        <taxon>Fungi</taxon>
        <taxon>Dikarya</taxon>
        <taxon>Ascomycota</taxon>
        <taxon>Saccharomycotina</taxon>
        <taxon>Saccharomycetes</taxon>
        <taxon>Phaffomycetales</taxon>
        <taxon>Phaffomycetaceae</taxon>
        <taxon>Cyberlindnera</taxon>
    </lineage>
</organism>
<feature type="transmembrane region" description="Helical" evidence="1">
    <location>
        <begin position="98"/>
        <end position="130"/>
    </location>
</feature>
<evidence type="ECO:0000313" key="3">
    <source>
        <dbReference type="Proteomes" id="UP000038830"/>
    </source>
</evidence>
<accession>A0A0H5BZN3</accession>
<keyword evidence="1" id="KW-1133">Transmembrane helix</keyword>